<reference evidence="1" key="1">
    <citation type="submission" date="2021-02" db="EMBL/GenBank/DDBJ databases">
        <authorList>
            <consortium name="DOE Joint Genome Institute"/>
            <person name="Ahrendt S."/>
            <person name="Looney B.P."/>
            <person name="Miyauchi S."/>
            <person name="Morin E."/>
            <person name="Drula E."/>
            <person name="Courty P.E."/>
            <person name="Chicoki N."/>
            <person name="Fauchery L."/>
            <person name="Kohler A."/>
            <person name="Kuo A."/>
            <person name="Labutti K."/>
            <person name="Pangilinan J."/>
            <person name="Lipzen A."/>
            <person name="Riley R."/>
            <person name="Andreopoulos W."/>
            <person name="He G."/>
            <person name="Johnson J."/>
            <person name="Barry K.W."/>
            <person name="Grigoriev I.V."/>
            <person name="Nagy L."/>
            <person name="Hibbett D."/>
            <person name="Henrissat B."/>
            <person name="Matheny P.B."/>
            <person name="Labbe J."/>
            <person name="Martin F."/>
        </authorList>
    </citation>
    <scope>NUCLEOTIDE SEQUENCE</scope>
    <source>
        <strain evidence="1">FP105234-sp</strain>
    </source>
</reference>
<reference evidence="1" key="2">
    <citation type="journal article" date="2022" name="New Phytol.">
        <title>Evolutionary transition to the ectomycorrhizal habit in the genomes of a hyperdiverse lineage of mushroom-forming fungi.</title>
        <authorList>
            <person name="Looney B."/>
            <person name="Miyauchi S."/>
            <person name="Morin E."/>
            <person name="Drula E."/>
            <person name="Courty P.E."/>
            <person name="Kohler A."/>
            <person name="Kuo A."/>
            <person name="LaButti K."/>
            <person name="Pangilinan J."/>
            <person name="Lipzen A."/>
            <person name="Riley R."/>
            <person name="Andreopoulos W."/>
            <person name="He G."/>
            <person name="Johnson J."/>
            <person name="Nolan M."/>
            <person name="Tritt A."/>
            <person name="Barry K.W."/>
            <person name="Grigoriev I.V."/>
            <person name="Nagy L.G."/>
            <person name="Hibbett D."/>
            <person name="Henrissat B."/>
            <person name="Matheny P.B."/>
            <person name="Labbe J."/>
            <person name="Martin F.M."/>
        </authorList>
    </citation>
    <scope>NUCLEOTIDE SEQUENCE</scope>
    <source>
        <strain evidence="1">FP105234-sp</strain>
    </source>
</reference>
<dbReference type="Proteomes" id="UP000814033">
    <property type="component" value="Unassembled WGS sequence"/>
</dbReference>
<sequence length="140" mass="15992">YPWVGAAVITSIFAHEFRSSDLWKLDVRNRDKKTKKTIGIGHSYQIEIVDEAGSDYRSASSLLIPLQTFFNIVLGGLSNSGSTASLLELSITHEWVAVYDYHCLFFDTRMREMSHANYAGWRDIDTKIQAMRLFGRLRAQ</sequence>
<keyword evidence="2" id="KW-1185">Reference proteome</keyword>
<evidence type="ECO:0000313" key="2">
    <source>
        <dbReference type="Proteomes" id="UP000814033"/>
    </source>
</evidence>
<dbReference type="EMBL" id="MU276328">
    <property type="protein sequence ID" value="KAI0039274.1"/>
    <property type="molecule type" value="Genomic_DNA"/>
</dbReference>
<proteinExistence type="predicted"/>
<comment type="caution">
    <text evidence="1">The sequence shown here is derived from an EMBL/GenBank/DDBJ whole genome shotgun (WGS) entry which is preliminary data.</text>
</comment>
<name>A0ACB8R589_9AGAM</name>
<evidence type="ECO:0000313" key="1">
    <source>
        <dbReference type="EMBL" id="KAI0039274.1"/>
    </source>
</evidence>
<organism evidence="1 2">
    <name type="scientific">Auriscalpium vulgare</name>
    <dbReference type="NCBI Taxonomy" id="40419"/>
    <lineage>
        <taxon>Eukaryota</taxon>
        <taxon>Fungi</taxon>
        <taxon>Dikarya</taxon>
        <taxon>Basidiomycota</taxon>
        <taxon>Agaricomycotina</taxon>
        <taxon>Agaricomycetes</taxon>
        <taxon>Russulales</taxon>
        <taxon>Auriscalpiaceae</taxon>
        <taxon>Auriscalpium</taxon>
    </lineage>
</organism>
<protein>
    <submittedName>
        <fullName evidence="1">Uncharacterized protein</fullName>
    </submittedName>
</protein>
<accession>A0ACB8R589</accession>
<gene>
    <name evidence="1" type="ORF">FA95DRAFT_1459018</name>
</gene>
<feature type="non-terminal residue" evidence="1">
    <location>
        <position position="140"/>
    </location>
</feature>
<feature type="non-terminal residue" evidence="1">
    <location>
        <position position="1"/>
    </location>
</feature>